<protein>
    <submittedName>
        <fullName evidence="4">IS30 family transposase</fullName>
    </submittedName>
</protein>
<dbReference type="EMBL" id="PEZL01000022">
    <property type="protein sequence ID" value="PIS13455.1"/>
    <property type="molecule type" value="Genomic_DNA"/>
</dbReference>
<evidence type="ECO:0000259" key="3">
    <source>
        <dbReference type="PROSITE" id="PS50994"/>
    </source>
</evidence>
<dbReference type="GO" id="GO:0004803">
    <property type="term" value="F:transposase activity"/>
    <property type="evidence" value="ECO:0007669"/>
    <property type="project" value="InterPro"/>
</dbReference>
<proteinExistence type="inferred from homology"/>
<comment type="similarity">
    <text evidence="2">Belongs to the transposase IS30 family.</text>
</comment>
<dbReference type="InterPro" id="IPR001598">
    <property type="entry name" value="Transposase_IS30_CS"/>
</dbReference>
<dbReference type="Gene3D" id="3.30.420.10">
    <property type="entry name" value="Ribonuclease H-like superfamily/Ribonuclease H"/>
    <property type="match status" value="1"/>
</dbReference>
<dbReference type="Pfam" id="PF00665">
    <property type="entry name" value="rve"/>
    <property type="match status" value="1"/>
</dbReference>
<reference evidence="5" key="1">
    <citation type="submission" date="2017-09" db="EMBL/GenBank/DDBJ databases">
        <title>Depth-based differentiation of microbial function through sediment-hosted aquifers and enrichment of novel symbionts in the deep terrestrial subsurface.</title>
        <authorList>
            <person name="Probst A.J."/>
            <person name="Ladd B."/>
            <person name="Jarett J.K."/>
            <person name="Geller-Mcgrath D.E."/>
            <person name="Sieber C.M.K."/>
            <person name="Emerson J.B."/>
            <person name="Anantharaman K."/>
            <person name="Thomas B.C."/>
            <person name="Malmstrom R."/>
            <person name="Stieglmeier M."/>
            <person name="Klingl A."/>
            <person name="Woyke T."/>
            <person name="Ryan C.M."/>
            <person name="Banfield J.F."/>
        </authorList>
    </citation>
    <scope>NUCLEOTIDE SEQUENCE [LARGE SCALE GENOMIC DNA]</scope>
</reference>
<evidence type="ECO:0000313" key="4">
    <source>
        <dbReference type="EMBL" id="PIS13455.1"/>
    </source>
</evidence>
<dbReference type="GO" id="GO:0003677">
    <property type="term" value="F:DNA binding"/>
    <property type="evidence" value="ECO:0007669"/>
    <property type="project" value="InterPro"/>
</dbReference>
<dbReference type="AlphaFoldDB" id="A0A2H0WLI7"/>
<feature type="non-terminal residue" evidence="4">
    <location>
        <position position="239"/>
    </location>
</feature>
<dbReference type="PROSITE" id="PS01043">
    <property type="entry name" value="TRANSPOSASE_IS30"/>
    <property type="match status" value="1"/>
</dbReference>
<dbReference type="InterPro" id="IPR051917">
    <property type="entry name" value="Transposase-Integrase"/>
</dbReference>
<dbReference type="NCBIfam" id="NF033563">
    <property type="entry name" value="transpos_IS30"/>
    <property type="match status" value="1"/>
</dbReference>
<dbReference type="GO" id="GO:0015074">
    <property type="term" value="P:DNA integration"/>
    <property type="evidence" value="ECO:0007669"/>
    <property type="project" value="InterPro"/>
</dbReference>
<evidence type="ECO:0000313" key="5">
    <source>
        <dbReference type="Proteomes" id="UP000230353"/>
    </source>
</evidence>
<gene>
    <name evidence="4" type="ORF">COT67_01595</name>
</gene>
<sequence length="239" mass="28286">MEWSPEEIANRIKTDYPQDKDMKISHETIYQHLYCLPRGELKAELMKGLRQERKMRQPRKYAHYRKQRIQDIISISERPKEVEKRIIPGHWEGDLIIGKEKRSAIGSLVERTTRLTLLVPLKAKDALAVRKSFAQAFKKIPSKFKKSLTYDRGSEMSQHKLFTKETKIQVYFADPYSPWQRGTNENTNGLIRQYFPKGTDFNKVLPEAIREAERRLNSRPRKVLKYYTPSEKFYHLITG</sequence>
<dbReference type="InterPro" id="IPR036397">
    <property type="entry name" value="RNaseH_sf"/>
</dbReference>
<evidence type="ECO:0000256" key="2">
    <source>
        <dbReference type="ARBA" id="ARBA00006363"/>
    </source>
</evidence>
<comment type="function">
    <text evidence="1">Required for the transposition of the insertion element.</text>
</comment>
<dbReference type="SUPFAM" id="SSF53098">
    <property type="entry name" value="Ribonuclease H-like"/>
    <property type="match status" value="1"/>
</dbReference>
<dbReference type="PROSITE" id="PS50994">
    <property type="entry name" value="INTEGRASE"/>
    <property type="match status" value="1"/>
</dbReference>
<dbReference type="PANTHER" id="PTHR10948:SF23">
    <property type="entry name" value="TRANSPOSASE INSI FOR INSERTION SEQUENCE ELEMENT IS30A-RELATED"/>
    <property type="match status" value="1"/>
</dbReference>
<accession>A0A2H0WLI7</accession>
<name>A0A2H0WLI7_9BACT</name>
<dbReference type="InterPro" id="IPR053392">
    <property type="entry name" value="Transposase_IS30-like"/>
</dbReference>
<organism evidence="4 5">
    <name type="scientific">Candidatus Tagabacteria bacterium CG09_land_8_20_14_0_10_41_14</name>
    <dbReference type="NCBI Taxonomy" id="1975021"/>
    <lineage>
        <taxon>Bacteria</taxon>
        <taxon>Candidatus Tagaibacteriota</taxon>
    </lineage>
</organism>
<evidence type="ECO:0000256" key="1">
    <source>
        <dbReference type="ARBA" id="ARBA00002190"/>
    </source>
</evidence>
<dbReference type="Proteomes" id="UP000230353">
    <property type="component" value="Unassembled WGS sequence"/>
</dbReference>
<dbReference type="PANTHER" id="PTHR10948">
    <property type="entry name" value="TRANSPOSASE"/>
    <property type="match status" value="1"/>
</dbReference>
<comment type="caution">
    <text evidence="4">The sequence shown here is derived from an EMBL/GenBank/DDBJ whole genome shotgun (WGS) entry which is preliminary data.</text>
</comment>
<dbReference type="GO" id="GO:0005829">
    <property type="term" value="C:cytosol"/>
    <property type="evidence" value="ECO:0007669"/>
    <property type="project" value="TreeGrafter"/>
</dbReference>
<dbReference type="InterPro" id="IPR001584">
    <property type="entry name" value="Integrase_cat-core"/>
</dbReference>
<feature type="domain" description="Integrase catalytic" evidence="3">
    <location>
        <begin position="75"/>
        <end position="237"/>
    </location>
</feature>
<dbReference type="GO" id="GO:0006313">
    <property type="term" value="P:DNA transposition"/>
    <property type="evidence" value="ECO:0007669"/>
    <property type="project" value="InterPro"/>
</dbReference>
<dbReference type="InterPro" id="IPR012337">
    <property type="entry name" value="RNaseH-like_sf"/>
</dbReference>